<organism evidence="4 5">
    <name type="scientific">Streptomyces tauricus</name>
    <dbReference type="NCBI Taxonomy" id="68274"/>
    <lineage>
        <taxon>Bacteria</taxon>
        <taxon>Bacillati</taxon>
        <taxon>Actinomycetota</taxon>
        <taxon>Actinomycetes</taxon>
        <taxon>Kitasatosporales</taxon>
        <taxon>Streptomycetaceae</taxon>
        <taxon>Streptomyces</taxon>
        <taxon>Streptomyces aurantiacus group</taxon>
    </lineage>
</organism>
<dbReference type="InterPro" id="IPR050091">
    <property type="entry name" value="PKS_NRPS_Biosynth_Enz"/>
</dbReference>
<dbReference type="PANTHER" id="PTHR43775:SF37">
    <property type="entry name" value="SI:DKEY-61P9.11"/>
    <property type="match status" value="1"/>
</dbReference>
<evidence type="ECO:0000256" key="2">
    <source>
        <dbReference type="ARBA" id="ARBA00022553"/>
    </source>
</evidence>
<feature type="domain" description="Ketosynthase family 3 (KS3)" evidence="3">
    <location>
        <begin position="6"/>
        <end position="168"/>
    </location>
</feature>
<accession>A0ABZ1J5J7</accession>
<evidence type="ECO:0000259" key="3">
    <source>
        <dbReference type="PROSITE" id="PS52004"/>
    </source>
</evidence>
<dbReference type="SUPFAM" id="SSF53901">
    <property type="entry name" value="Thiolase-like"/>
    <property type="match status" value="1"/>
</dbReference>
<dbReference type="EMBL" id="CP108133">
    <property type="protein sequence ID" value="WTP46896.1"/>
    <property type="molecule type" value="Genomic_DNA"/>
</dbReference>
<dbReference type="RefSeq" id="WP_328936295.1">
    <property type="nucleotide sequence ID" value="NZ_CP108133.1"/>
</dbReference>
<keyword evidence="1" id="KW-0596">Phosphopantetheine</keyword>
<keyword evidence="5" id="KW-1185">Reference proteome</keyword>
<evidence type="ECO:0000313" key="5">
    <source>
        <dbReference type="Proteomes" id="UP001432166"/>
    </source>
</evidence>
<reference evidence="4" key="1">
    <citation type="submission" date="2022-10" db="EMBL/GenBank/DDBJ databases">
        <title>The complete genomes of actinobacterial strains from the NBC collection.</title>
        <authorList>
            <person name="Joergensen T.S."/>
            <person name="Alvarez Arevalo M."/>
            <person name="Sterndorff E.B."/>
            <person name="Faurdal D."/>
            <person name="Vuksanovic O."/>
            <person name="Mourched A.-S."/>
            <person name="Charusanti P."/>
            <person name="Shaw S."/>
            <person name="Blin K."/>
            <person name="Weber T."/>
        </authorList>
    </citation>
    <scope>NUCLEOTIDE SEQUENCE</scope>
    <source>
        <strain evidence="4">NBC_00189</strain>
    </source>
</reference>
<sequence length="168" mass="17339">MAVGTGASIAVIGMSCRFPGGADTPEDYWRLLDAGRHVSTGLPQDRGWNVSRLYDPDPAVEGTTYVRQGGFLTDVGGFDAAFFGIAPREAAAMDPQQRLLLECGWHALEDARVAPYSLAGSATGVYVGVTDNGYLGGYSPKDVSGAEGHLATGRPLSAVAGGSPTCSA</sequence>
<dbReference type="Gene3D" id="3.40.47.10">
    <property type="match status" value="1"/>
</dbReference>
<dbReference type="InterPro" id="IPR014030">
    <property type="entry name" value="Ketoacyl_synth_N"/>
</dbReference>
<dbReference type="PROSITE" id="PS52004">
    <property type="entry name" value="KS3_2"/>
    <property type="match status" value="1"/>
</dbReference>
<protein>
    <recommendedName>
        <fullName evidence="3">Ketosynthase family 3 (KS3) domain-containing protein</fullName>
    </recommendedName>
</protein>
<evidence type="ECO:0000313" key="4">
    <source>
        <dbReference type="EMBL" id="WTP46896.1"/>
    </source>
</evidence>
<dbReference type="CDD" id="cd00833">
    <property type="entry name" value="PKS"/>
    <property type="match status" value="1"/>
</dbReference>
<name>A0ABZ1J5J7_9ACTN</name>
<dbReference type="Proteomes" id="UP001432166">
    <property type="component" value="Chromosome"/>
</dbReference>
<keyword evidence="2" id="KW-0597">Phosphoprotein</keyword>
<dbReference type="PANTHER" id="PTHR43775">
    <property type="entry name" value="FATTY ACID SYNTHASE"/>
    <property type="match status" value="1"/>
</dbReference>
<dbReference type="Pfam" id="PF00109">
    <property type="entry name" value="ketoacyl-synt"/>
    <property type="match status" value="1"/>
</dbReference>
<dbReference type="InterPro" id="IPR016039">
    <property type="entry name" value="Thiolase-like"/>
</dbReference>
<gene>
    <name evidence="4" type="ORF">OG288_00215</name>
</gene>
<proteinExistence type="predicted"/>
<dbReference type="SMART" id="SM00825">
    <property type="entry name" value="PKS_KS"/>
    <property type="match status" value="1"/>
</dbReference>
<dbReference type="InterPro" id="IPR020841">
    <property type="entry name" value="PKS_Beta-ketoAc_synthase_dom"/>
</dbReference>
<evidence type="ECO:0000256" key="1">
    <source>
        <dbReference type="ARBA" id="ARBA00022450"/>
    </source>
</evidence>